<dbReference type="EMBL" id="JAHQIW010000829">
    <property type="protein sequence ID" value="KAJ1350281.1"/>
    <property type="molecule type" value="Genomic_DNA"/>
</dbReference>
<evidence type="ECO:0000256" key="1">
    <source>
        <dbReference type="SAM" id="MobiDB-lite"/>
    </source>
</evidence>
<comment type="caution">
    <text evidence="2">The sequence shown here is derived from an EMBL/GenBank/DDBJ whole genome shotgun (WGS) entry which is preliminary data.</text>
</comment>
<evidence type="ECO:0000313" key="2">
    <source>
        <dbReference type="EMBL" id="KAJ1350281.1"/>
    </source>
</evidence>
<reference evidence="2" key="1">
    <citation type="submission" date="2021-06" db="EMBL/GenBank/DDBJ databases">
        <title>Parelaphostrongylus tenuis whole genome reference sequence.</title>
        <authorList>
            <person name="Garwood T.J."/>
            <person name="Larsen P.A."/>
            <person name="Fountain-Jones N.M."/>
            <person name="Garbe J.R."/>
            <person name="Macchietto M.G."/>
            <person name="Kania S.A."/>
            <person name="Gerhold R.W."/>
            <person name="Richards J.E."/>
            <person name="Wolf T.M."/>
        </authorList>
    </citation>
    <scope>NUCLEOTIDE SEQUENCE</scope>
    <source>
        <strain evidence="2">MNPRO001-30</strain>
        <tissue evidence="2">Meninges</tissue>
    </source>
</reference>
<sequence length="162" mass="17747">MANCCVKCSESLISFSPVHISCNASAHVSCMCNVACEGEEEAILRPQSNDSKGRQDETVQPRKALLEKKLSKGQIKPDSQKLRTSESGGVETDIAPKEVPINTVVAKVKTIGQISKAKMTADNEKTVDFSPAKDINKECCRVHDQRARKVELLEGHTNRPKL</sequence>
<proteinExistence type="predicted"/>
<evidence type="ECO:0000313" key="3">
    <source>
        <dbReference type="Proteomes" id="UP001196413"/>
    </source>
</evidence>
<keyword evidence="3" id="KW-1185">Reference proteome</keyword>
<gene>
    <name evidence="2" type="ORF">KIN20_006040</name>
</gene>
<dbReference type="AlphaFoldDB" id="A0AAD5MM03"/>
<dbReference type="Proteomes" id="UP001196413">
    <property type="component" value="Unassembled WGS sequence"/>
</dbReference>
<accession>A0AAD5MM03</accession>
<feature type="region of interest" description="Disordered" evidence="1">
    <location>
        <begin position="46"/>
        <end position="94"/>
    </location>
</feature>
<protein>
    <submittedName>
        <fullName evidence="2">Uncharacterized protein</fullName>
    </submittedName>
</protein>
<feature type="compositionally biased region" description="Basic and acidic residues" evidence="1">
    <location>
        <begin position="51"/>
        <end position="70"/>
    </location>
</feature>
<organism evidence="2 3">
    <name type="scientific">Parelaphostrongylus tenuis</name>
    <name type="common">Meningeal worm</name>
    <dbReference type="NCBI Taxonomy" id="148309"/>
    <lineage>
        <taxon>Eukaryota</taxon>
        <taxon>Metazoa</taxon>
        <taxon>Ecdysozoa</taxon>
        <taxon>Nematoda</taxon>
        <taxon>Chromadorea</taxon>
        <taxon>Rhabditida</taxon>
        <taxon>Rhabditina</taxon>
        <taxon>Rhabditomorpha</taxon>
        <taxon>Strongyloidea</taxon>
        <taxon>Metastrongylidae</taxon>
        <taxon>Parelaphostrongylus</taxon>
    </lineage>
</organism>
<name>A0AAD5MM03_PARTN</name>